<proteinExistence type="predicted"/>
<evidence type="ECO:0000313" key="1">
    <source>
        <dbReference type="EMBL" id="EFE95546.1"/>
    </source>
</evidence>
<dbReference type="Proteomes" id="UP000005723">
    <property type="component" value="Unassembled WGS sequence"/>
</dbReference>
<accession>D4E3J8</accession>
<organism evidence="1 2">
    <name type="scientific">Serratia odorifera DSM 4582</name>
    <dbReference type="NCBI Taxonomy" id="667129"/>
    <lineage>
        <taxon>Bacteria</taxon>
        <taxon>Pseudomonadati</taxon>
        <taxon>Pseudomonadota</taxon>
        <taxon>Gammaproteobacteria</taxon>
        <taxon>Enterobacterales</taxon>
        <taxon>Yersiniaceae</taxon>
        <taxon>Serratia</taxon>
    </lineage>
</organism>
<keyword evidence="2" id="KW-1185">Reference proteome</keyword>
<reference evidence="1 2" key="1">
    <citation type="submission" date="2010-01" db="EMBL/GenBank/DDBJ databases">
        <authorList>
            <person name="Muzny D."/>
            <person name="Qin X."/>
            <person name="Deng J."/>
            <person name="Jiang H."/>
            <person name="Liu Y."/>
            <person name="Qu J."/>
            <person name="Song X.-Z."/>
            <person name="Zhang L."/>
            <person name="Thornton R."/>
            <person name="Coyle M."/>
            <person name="Francisco L."/>
            <person name="Jackson L."/>
            <person name="Javaid M."/>
            <person name="Korchina V."/>
            <person name="Kovar C."/>
            <person name="Mata R."/>
            <person name="Mathew T."/>
            <person name="Ngo R."/>
            <person name="Nguyen L."/>
            <person name="Nguyen N."/>
            <person name="Okwuonu G."/>
            <person name="Ongeri F."/>
            <person name="Pham C."/>
            <person name="Simmons D."/>
            <person name="Wilczek-Boney K."/>
            <person name="Hale W."/>
            <person name="Jakkamsetti A."/>
            <person name="Pham P."/>
            <person name="Ruth R."/>
            <person name="San Lucas F."/>
            <person name="Warren J."/>
            <person name="Zhang J."/>
            <person name="Zhao Z."/>
            <person name="Zhou C."/>
            <person name="Zhu D."/>
            <person name="Lee S."/>
            <person name="Bess C."/>
            <person name="Blankenburg K."/>
            <person name="Forbes L."/>
            <person name="Fu Q."/>
            <person name="Gubbala S."/>
            <person name="Hirani K."/>
            <person name="Jayaseelan J.C."/>
            <person name="Lara F."/>
            <person name="Munidasa M."/>
            <person name="Palculict T."/>
            <person name="Patil S."/>
            <person name="Pu L.-L."/>
            <person name="Saada N."/>
            <person name="Tang L."/>
            <person name="Weissenberger G."/>
            <person name="Zhu Y."/>
            <person name="Hemphill L."/>
            <person name="Shang Y."/>
            <person name="Youmans B."/>
            <person name="Ayvaz T."/>
            <person name="Ross M."/>
            <person name="Santibanez J."/>
            <person name="Aqrawi P."/>
            <person name="Gross S."/>
            <person name="Joshi V."/>
            <person name="Fowler G."/>
            <person name="Nazareth L."/>
            <person name="Reid J."/>
            <person name="Worley K."/>
            <person name="Petrosino J."/>
            <person name="Highlander S."/>
            <person name="Gibbs R."/>
        </authorList>
    </citation>
    <scope>NUCLEOTIDE SEQUENCE [LARGE SCALE GENOMIC DNA]</scope>
    <source>
        <strain evidence="1 2">DSM 4582</strain>
    </source>
</reference>
<dbReference type="AlphaFoldDB" id="D4E3J8"/>
<gene>
    <name evidence="1" type="ORF">HMPREF0758_2748</name>
</gene>
<evidence type="ECO:0000313" key="2">
    <source>
        <dbReference type="Proteomes" id="UP000005723"/>
    </source>
</evidence>
<sequence>MLFAEFAGGYRRTFCANADKSTLDLPLICPIQETRITPCKLSHRLKGK</sequence>
<comment type="caution">
    <text evidence="1">The sequence shown here is derived from an EMBL/GenBank/DDBJ whole genome shotgun (WGS) entry which is preliminary data.</text>
</comment>
<dbReference type="EMBL" id="ADBY01000046">
    <property type="protein sequence ID" value="EFE95546.1"/>
    <property type="molecule type" value="Genomic_DNA"/>
</dbReference>
<dbReference type="STRING" id="667129.HMPREF0758_2748"/>
<name>D4E3J8_SEROD</name>
<protein>
    <submittedName>
        <fullName evidence="1">Uncharacterized protein</fullName>
    </submittedName>
</protein>
<dbReference type="HOGENOM" id="CLU_3157717_0_0_6"/>